<keyword evidence="4" id="KW-0862">Zinc</keyword>
<evidence type="ECO:0000256" key="4">
    <source>
        <dbReference type="ARBA" id="ARBA00022833"/>
    </source>
</evidence>
<evidence type="ECO:0000313" key="7">
    <source>
        <dbReference type="EMBL" id="CED82770.1"/>
    </source>
</evidence>
<evidence type="ECO:0000259" key="6">
    <source>
        <dbReference type="SMART" id="SM01253"/>
    </source>
</evidence>
<dbReference type="GO" id="GO:0006260">
    <property type="term" value="P:DNA replication"/>
    <property type="evidence" value="ECO:0007669"/>
    <property type="project" value="TreeGrafter"/>
</dbReference>
<dbReference type="FunFam" id="1.10.10.2030:FF:000001">
    <property type="entry name" value="DNA/RNA-binding protein KIN17, putative"/>
    <property type="match status" value="1"/>
</dbReference>
<feature type="domain" description="DNA/RNA-binding protein Kin17 WH-like" evidence="6">
    <location>
        <begin position="52"/>
        <end position="178"/>
    </location>
</feature>
<dbReference type="GO" id="GO:0008270">
    <property type="term" value="F:zinc ion binding"/>
    <property type="evidence" value="ECO:0007669"/>
    <property type="project" value="UniProtKB-KW"/>
</dbReference>
<keyword evidence="3" id="KW-0863">Zinc-finger</keyword>
<evidence type="ECO:0000256" key="1">
    <source>
        <dbReference type="ARBA" id="ARBA00008517"/>
    </source>
</evidence>
<dbReference type="GO" id="GO:0003690">
    <property type="term" value="F:double-stranded DNA binding"/>
    <property type="evidence" value="ECO:0007669"/>
    <property type="project" value="TreeGrafter"/>
</dbReference>
<name>A0A0F7SQC5_PHARH</name>
<feature type="compositionally biased region" description="Pro residues" evidence="5">
    <location>
        <begin position="253"/>
        <end position="262"/>
    </location>
</feature>
<evidence type="ECO:0000256" key="5">
    <source>
        <dbReference type="SAM" id="MobiDB-lite"/>
    </source>
</evidence>
<feature type="compositionally biased region" description="Polar residues" evidence="5">
    <location>
        <begin position="181"/>
        <end position="196"/>
    </location>
</feature>
<feature type="compositionally biased region" description="Basic and acidic residues" evidence="5">
    <location>
        <begin position="313"/>
        <end position="326"/>
    </location>
</feature>
<feature type="region of interest" description="Disordered" evidence="5">
    <location>
        <begin position="178"/>
        <end position="205"/>
    </location>
</feature>
<dbReference type="GO" id="GO:0006974">
    <property type="term" value="P:DNA damage response"/>
    <property type="evidence" value="ECO:0007669"/>
    <property type="project" value="TreeGrafter"/>
</dbReference>
<dbReference type="InterPro" id="IPR056767">
    <property type="entry name" value="C2H2-Znf_KIN17"/>
</dbReference>
<dbReference type="Pfam" id="PF25095">
    <property type="entry name" value="C2H2-zf_KIN17"/>
    <property type="match status" value="1"/>
</dbReference>
<dbReference type="InterPro" id="IPR037321">
    <property type="entry name" value="KIN17-like"/>
</dbReference>
<dbReference type="InterPro" id="IPR038254">
    <property type="entry name" value="KIN17_WH-like_sf"/>
</dbReference>
<reference evidence="7" key="1">
    <citation type="submission" date="2014-08" db="EMBL/GenBank/DDBJ databases">
        <authorList>
            <person name="Sharma Rahul"/>
            <person name="Thines Marco"/>
        </authorList>
    </citation>
    <scope>NUCLEOTIDE SEQUENCE</scope>
</reference>
<dbReference type="Pfam" id="PF10357">
    <property type="entry name" value="WH_KIN17"/>
    <property type="match status" value="1"/>
</dbReference>
<evidence type="ECO:0000256" key="2">
    <source>
        <dbReference type="ARBA" id="ARBA00022723"/>
    </source>
</evidence>
<dbReference type="SUPFAM" id="SSF57667">
    <property type="entry name" value="beta-beta-alpha zinc fingers"/>
    <property type="match status" value="1"/>
</dbReference>
<accession>A0A0F7SQC5</accession>
<organism evidence="7">
    <name type="scientific">Phaffia rhodozyma</name>
    <name type="common">Yeast</name>
    <name type="synonym">Xanthophyllomyces dendrorhous</name>
    <dbReference type="NCBI Taxonomy" id="264483"/>
    <lineage>
        <taxon>Eukaryota</taxon>
        <taxon>Fungi</taxon>
        <taxon>Dikarya</taxon>
        <taxon>Basidiomycota</taxon>
        <taxon>Agaricomycotina</taxon>
        <taxon>Tremellomycetes</taxon>
        <taxon>Cystofilobasidiales</taxon>
        <taxon>Mrakiaceae</taxon>
        <taxon>Phaffia</taxon>
    </lineage>
</organism>
<evidence type="ECO:0000256" key="3">
    <source>
        <dbReference type="ARBA" id="ARBA00022771"/>
    </source>
</evidence>
<feature type="region of interest" description="Disordered" evidence="5">
    <location>
        <begin position="230"/>
        <end position="342"/>
    </location>
</feature>
<comment type="similarity">
    <text evidence="1">Belongs to the KIN17 family.</text>
</comment>
<dbReference type="GO" id="GO:0005634">
    <property type="term" value="C:nucleus"/>
    <property type="evidence" value="ECO:0007669"/>
    <property type="project" value="TreeGrafter"/>
</dbReference>
<proteinExistence type="inferred from homology"/>
<dbReference type="PANTHER" id="PTHR12805">
    <property type="entry name" value="KIN17 KIN, ANTIGENIC DETERMINANT OF RECA PROTEIN HOMOLOG"/>
    <property type="match status" value="1"/>
</dbReference>
<dbReference type="Gene3D" id="1.10.10.2030">
    <property type="entry name" value="DNA/RNA-binding protein Kin17, conserved domain"/>
    <property type="match status" value="1"/>
</dbReference>
<dbReference type="AlphaFoldDB" id="A0A0F7SQC5"/>
<protein>
    <submittedName>
        <fullName evidence="7">Protein containing a U1-type Zn-finger and implicated in RNA splicing or processing</fullName>
    </submittedName>
</protein>
<feature type="compositionally biased region" description="Low complexity" evidence="5">
    <location>
        <begin position="292"/>
        <end position="301"/>
    </location>
</feature>
<dbReference type="InterPro" id="IPR019447">
    <property type="entry name" value="DNA/RNA-bd_Kin17_WH-like_dom"/>
</dbReference>
<keyword evidence="2" id="KW-0479">Metal-binding</keyword>
<dbReference type="PANTHER" id="PTHR12805:SF0">
    <property type="entry name" value="DNA_RNA-BINDING PROTEIN KIN17"/>
    <property type="match status" value="1"/>
</dbReference>
<feature type="compositionally biased region" description="Low complexity" evidence="5">
    <location>
        <begin position="230"/>
        <end position="252"/>
    </location>
</feature>
<dbReference type="InterPro" id="IPR036236">
    <property type="entry name" value="Znf_C2H2_sf"/>
</dbReference>
<sequence length="342" mass="37265">MGKAAAGTPKQVANAMKAKGLGRLRWYCQVCQKQMRDDNGFKCHIATEAHLRQMLVVGENSGKHIDEFSQNFMDEFIVLLSRRYNTKRIRANQVYQEYIQDKHHVHMNATKWVTLTDFVKHLGKEGIVRVDETEKGFFISWVDNSPGALARQEAIMKKERQDTDDEQRQRKLLAEQIARASASNSNSEDPTASDGSTAGPKVEEGLKRPAEGGKIAFSFGAPKPVAAATTSAASSSSPAPISQLSSTSTTTSPMPPPPPPPLSTSAPVSNPLKMTINPLKRAAPSTNVFKASSSSSSSSSSKGIARPMSATERLIKEDEERKKRIAENGGRTPFGGAKRVRL</sequence>
<dbReference type="EMBL" id="LN483142">
    <property type="protein sequence ID" value="CED82770.1"/>
    <property type="molecule type" value="Genomic_DNA"/>
</dbReference>
<dbReference type="SMART" id="SM01253">
    <property type="entry name" value="Kin17_mid"/>
    <property type="match status" value="1"/>
</dbReference>